<evidence type="ECO:0000313" key="3">
    <source>
        <dbReference type="Proteomes" id="UP000631312"/>
    </source>
</evidence>
<evidence type="ECO:0000256" key="1">
    <source>
        <dbReference type="SAM" id="MobiDB-lite"/>
    </source>
</evidence>
<evidence type="ECO:0000313" key="2">
    <source>
        <dbReference type="EMBL" id="GIE40187.1"/>
    </source>
</evidence>
<keyword evidence="3" id="KW-1185">Reference proteome</keyword>
<reference evidence="2 3" key="1">
    <citation type="submission" date="2021-01" db="EMBL/GenBank/DDBJ databases">
        <title>Whole genome shotgun sequence of Actinoplanes lobatus NBRC 12513.</title>
        <authorList>
            <person name="Komaki H."/>
            <person name="Tamura T."/>
        </authorList>
    </citation>
    <scope>NUCLEOTIDE SEQUENCE [LARGE SCALE GENOMIC DNA]</scope>
    <source>
        <strain evidence="2 3">NBRC 12513</strain>
    </source>
</reference>
<sequence>MSVPVSCSAVGFGGAFGAARTAPGAAPTASASATAIAVAADASLLIVVPRTIRPPRPWMDMAPLNLLLVPGGGTAHGPGLQPSRTPARPHLEAG</sequence>
<proteinExistence type="predicted"/>
<accession>A0ABQ4AGQ4</accession>
<comment type="caution">
    <text evidence="2">The sequence shown here is derived from an EMBL/GenBank/DDBJ whole genome shotgun (WGS) entry which is preliminary data.</text>
</comment>
<protein>
    <submittedName>
        <fullName evidence="2">Uncharacterized protein</fullName>
    </submittedName>
</protein>
<dbReference type="Proteomes" id="UP000631312">
    <property type="component" value="Unassembled WGS sequence"/>
</dbReference>
<gene>
    <name evidence="2" type="ORF">Alo02nite_30850</name>
</gene>
<name>A0ABQ4AGQ4_9ACTN</name>
<feature type="region of interest" description="Disordered" evidence="1">
    <location>
        <begin position="73"/>
        <end position="94"/>
    </location>
</feature>
<dbReference type="EMBL" id="BOMP01000040">
    <property type="protein sequence ID" value="GIE40187.1"/>
    <property type="molecule type" value="Genomic_DNA"/>
</dbReference>
<organism evidence="2 3">
    <name type="scientific">Actinoplanes lobatus</name>
    <dbReference type="NCBI Taxonomy" id="113568"/>
    <lineage>
        <taxon>Bacteria</taxon>
        <taxon>Bacillati</taxon>
        <taxon>Actinomycetota</taxon>
        <taxon>Actinomycetes</taxon>
        <taxon>Micromonosporales</taxon>
        <taxon>Micromonosporaceae</taxon>
        <taxon>Actinoplanes</taxon>
    </lineage>
</organism>